<dbReference type="EMBL" id="JAEKJA010000030">
    <property type="protein sequence ID" value="MBJ3778498.1"/>
    <property type="molecule type" value="Genomic_DNA"/>
</dbReference>
<proteinExistence type="predicted"/>
<evidence type="ECO:0000313" key="2">
    <source>
        <dbReference type="EMBL" id="MBJ3778498.1"/>
    </source>
</evidence>
<accession>A0A934MI87</accession>
<keyword evidence="3" id="KW-1185">Reference proteome</keyword>
<dbReference type="Proteomes" id="UP000609531">
    <property type="component" value="Unassembled WGS sequence"/>
</dbReference>
<dbReference type="RefSeq" id="WP_198884404.1">
    <property type="nucleotide sequence ID" value="NZ_JAEKJA010000030.1"/>
</dbReference>
<sequence length="111" mass="11716">MANDDITTEPNGRGPEDEDTPRAGNRRVEIVIVDDSPQDPTPETETFIEDGDDAFVFAPPRTGDTGPADFATDLAAPDETPPADPDLAGDDGGLFPFDVGHGFSDLPDLFG</sequence>
<feature type="region of interest" description="Disordered" evidence="1">
    <location>
        <begin position="58"/>
        <end position="93"/>
    </location>
</feature>
<reference evidence="2" key="1">
    <citation type="submission" date="2020-12" db="EMBL/GenBank/DDBJ databases">
        <title>Bacterial taxonomy.</title>
        <authorList>
            <person name="Pan X."/>
        </authorList>
    </citation>
    <scope>NUCLEOTIDE SEQUENCE</scope>
    <source>
        <strain evidence="2">B2012</strain>
    </source>
</reference>
<evidence type="ECO:0000256" key="1">
    <source>
        <dbReference type="SAM" id="MobiDB-lite"/>
    </source>
</evidence>
<gene>
    <name evidence="2" type="ORF">JCR33_22550</name>
</gene>
<evidence type="ECO:0000313" key="3">
    <source>
        <dbReference type="Proteomes" id="UP000609531"/>
    </source>
</evidence>
<feature type="region of interest" description="Disordered" evidence="1">
    <location>
        <begin position="1"/>
        <end position="25"/>
    </location>
</feature>
<protein>
    <submittedName>
        <fullName evidence="2">Uncharacterized protein</fullName>
    </submittedName>
</protein>
<dbReference type="AlphaFoldDB" id="A0A934MI87"/>
<comment type="caution">
    <text evidence="2">The sequence shown here is derived from an EMBL/GenBank/DDBJ whole genome shotgun (WGS) entry which is preliminary data.</text>
</comment>
<organism evidence="2 3">
    <name type="scientific">Acuticoccus mangrovi</name>
    <dbReference type="NCBI Taxonomy" id="2796142"/>
    <lineage>
        <taxon>Bacteria</taxon>
        <taxon>Pseudomonadati</taxon>
        <taxon>Pseudomonadota</taxon>
        <taxon>Alphaproteobacteria</taxon>
        <taxon>Hyphomicrobiales</taxon>
        <taxon>Amorphaceae</taxon>
        <taxon>Acuticoccus</taxon>
    </lineage>
</organism>
<name>A0A934MI87_9HYPH</name>